<feature type="region of interest" description="Disordered" evidence="3">
    <location>
        <begin position="1"/>
        <end position="45"/>
    </location>
</feature>
<keyword evidence="1" id="KW-0649">Protein kinase inhibitor</keyword>
<protein>
    <submittedName>
        <fullName evidence="4">Uncharacterized protein</fullName>
    </submittedName>
</protein>
<name>A0A7J7M6D2_9MAGN</name>
<accession>A0A7J7M6D2</accession>
<dbReference type="PANTHER" id="PTHR33142:SF15">
    <property type="entry name" value="CYCLIN-DEPENDENT PROTEIN KINASE INHIBITOR SMR4"/>
    <property type="match status" value="1"/>
</dbReference>
<dbReference type="GO" id="GO:0004860">
    <property type="term" value="F:protein kinase inhibitor activity"/>
    <property type="evidence" value="ECO:0007669"/>
    <property type="project" value="UniProtKB-KW"/>
</dbReference>
<gene>
    <name evidence="4" type="ORF">GIB67_034027</name>
</gene>
<dbReference type="GO" id="GO:0032875">
    <property type="term" value="P:regulation of DNA endoreduplication"/>
    <property type="evidence" value="ECO:0007669"/>
    <property type="project" value="InterPro"/>
</dbReference>
<sequence length="62" mass="7173">MIEEGCKTPRNRRIPTTLVCPPTPKKKSQNGRKQEPPKNGYFQPPDLEVLFSLPQRRRGVWA</sequence>
<evidence type="ECO:0000256" key="1">
    <source>
        <dbReference type="ARBA" id="ARBA00023013"/>
    </source>
</evidence>
<reference evidence="4 5" key="1">
    <citation type="journal article" date="2020" name="IScience">
        <title>Genome Sequencing of the Endangered Kingdonia uniflora (Circaeasteraceae, Ranunculales) Reveals Potential Mechanisms of Evolutionary Specialization.</title>
        <authorList>
            <person name="Sun Y."/>
            <person name="Deng T."/>
            <person name="Zhang A."/>
            <person name="Moore M.J."/>
            <person name="Landis J.B."/>
            <person name="Lin N."/>
            <person name="Zhang H."/>
            <person name="Zhang X."/>
            <person name="Huang J."/>
            <person name="Zhang X."/>
            <person name="Sun H."/>
            <person name="Wang H."/>
        </authorList>
    </citation>
    <scope>NUCLEOTIDE SEQUENCE [LARGE SCALE GENOMIC DNA]</scope>
    <source>
        <strain evidence="4">TB1705</strain>
        <tissue evidence="4">Leaf</tissue>
    </source>
</reference>
<dbReference type="AlphaFoldDB" id="A0A7J7M6D2"/>
<dbReference type="Proteomes" id="UP000541444">
    <property type="component" value="Unassembled WGS sequence"/>
</dbReference>
<evidence type="ECO:0000256" key="2">
    <source>
        <dbReference type="ARBA" id="ARBA00023306"/>
    </source>
</evidence>
<evidence type="ECO:0000313" key="5">
    <source>
        <dbReference type="Proteomes" id="UP000541444"/>
    </source>
</evidence>
<dbReference type="EMBL" id="JACGCM010001747">
    <property type="protein sequence ID" value="KAF6150328.1"/>
    <property type="molecule type" value="Genomic_DNA"/>
</dbReference>
<dbReference type="GO" id="GO:0005634">
    <property type="term" value="C:nucleus"/>
    <property type="evidence" value="ECO:0007669"/>
    <property type="project" value="TreeGrafter"/>
</dbReference>
<keyword evidence="2" id="KW-0131">Cell cycle</keyword>
<dbReference type="PANTHER" id="PTHR33142">
    <property type="entry name" value="CYCLIN-DEPENDENT PROTEIN KINASE INHIBITOR SMR13"/>
    <property type="match status" value="1"/>
</dbReference>
<organism evidence="4 5">
    <name type="scientific">Kingdonia uniflora</name>
    <dbReference type="NCBI Taxonomy" id="39325"/>
    <lineage>
        <taxon>Eukaryota</taxon>
        <taxon>Viridiplantae</taxon>
        <taxon>Streptophyta</taxon>
        <taxon>Embryophyta</taxon>
        <taxon>Tracheophyta</taxon>
        <taxon>Spermatophyta</taxon>
        <taxon>Magnoliopsida</taxon>
        <taxon>Ranunculales</taxon>
        <taxon>Circaeasteraceae</taxon>
        <taxon>Kingdonia</taxon>
    </lineage>
</organism>
<comment type="caution">
    <text evidence="4">The sequence shown here is derived from an EMBL/GenBank/DDBJ whole genome shotgun (WGS) entry which is preliminary data.</text>
</comment>
<evidence type="ECO:0000256" key="3">
    <source>
        <dbReference type="SAM" id="MobiDB-lite"/>
    </source>
</evidence>
<keyword evidence="5" id="KW-1185">Reference proteome</keyword>
<evidence type="ECO:0000313" key="4">
    <source>
        <dbReference type="EMBL" id="KAF6150328.1"/>
    </source>
</evidence>
<dbReference type="InterPro" id="IPR040389">
    <property type="entry name" value="SMR"/>
</dbReference>
<proteinExistence type="predicted"/>
<dbReference type="OrthoDB" id="650965at2759"/>